<feature type="site" description="Electron transfer via tryptophanyl radical" evidence="6">
    <location>
        <position position="469"/>
    </location>
</feature>
<dbReference type="eggNOG" id="KOG0133">
    <property type="taxonomic scope" value="Eukaryota"/>
</dbReference>
<dbReference type="AlphaFoldDB" id="H6BY47"/>
<dbReference type="PANTHER" id="PTHR11455">
    <property type="entry name" value="CRYPTOCHROME"/>
    <property type="match status" value="1"/>
</dbReference>
<dbReference type="InParanoid" id="H6BY47"/>
<dbReference type="OMA" id="KFWRCGP"/>
<feature type="domain" description="Photolyase/cryptochrome alpha/beta" evidence="9">
    <location>
        <begin position="5"/>
        <end position="171"/>
    </location>
</feature>
<evidence type="ECO:0000256" key="8">
    <source>
        <dbReference type="SAM" id="MobiDB-lite"/>
    </source>
</evidence>
<comment type="cofactor">
    <cofactor evidence="7">
        <name>(6R)-5,10-methylene-5,6,7,8-tetrahydrofolate</name>
        <dbReference type="ChEBI" id="CHEBI:15636"/>
    </cofactor>
    <text evidence="7">Binds 1 5,10-methenyltetrahydrofolate (MTHF) per subunit.</text>
</comment>
<feature type="compositionally biased region" description="Basic and acidic residues" evidence="8">
    <location>
        <begin position="648"/>
        <end position="669"/>
    </location>
</feature>
<feature type="compositionally biased region" description="Gly residues" evidence="8">
    <location>
        <begin position="595"/>
        <end position="605"/>
    </location>
</feature>
<protein>
    <recommendedName>
        <fullName evidence="7">Cryptochrome DASH</fullName>
    </recommendedName>
</protein>
<dbReference type="GO" id="GO:0003684">
    <property type="term" value="F:damaged DNA binding"/>
    <property type="evidence" value="ECO:0007669"/>
    <property type="project" value="TreeGrafter"/>
</dbReference>
<evidence type="ECO:0000259" key="9">
    <source>
        <dbReference type="PROSITE" id="PS51645"/>
    </source>
</evidence>
<sequence length="669" mass="74679">MTAQRVLVYLLRRDLRLCDNPVFYEIHKLSKQASPPFTHVLPIYVIPAQQVETSGFLPDPESISPFPEARSEVGKFWRCGPHRAVFLAESVWSLKQDLERVGSGLLIRVGQLGQIAQDVFDQFRTQASDAIVSAVWMTSEEGVEEKREEREVRKAAQKAGVEFKLWLDEKYFIDDRDVPLKKPSDLPDVFTAYRKSAEPLREAPRKPVSTPPSLPALPSFLPSQPAPFAIPDSFEGMKSALLKPLNNQPLLADPPAFPPGVKSAHPFRGGSQEGLHRIQHLLKQGVMTRYKDTRNGLLGTDFSTKLSAWLALGCITARQVHARLVDYEEGYDDQYQGTEGYGKGENAGTAAVRFELLWRDYMRLCTRKFGPRLFKVQGFRNDTSYSWKTPDQDSKVAAMFQRFLRGTTGTGLIDASQRELYLTGYTSNRARQNVASYLAKHLGIDWRLGAEWYEANLADYDVSNNWGNWQYVAGVGNDPRGEARVFNPVKQAFDYDPQGEYCKAWVEELRALHEPQEIFQVWKVLQSRRTALGLQGNEMVERPLVKIDFRVGARGSGRRGGGGGGGGGRYGGSSRGSSKPEGRSGREHNDDGSRGRGSGSEGMGSGSSSRRGHRGRGMGKNDATRSTWVRGSSREVVIGRPRQCLPVVDDKGHKALKDENSEEIKESHN</sequence>
<evidence type="ECO:0000256" key="4">
    <source>
        <dbReference type="ARBA" id="ARBA00022991"/>
    </source>
</evidence>
<dbReference type="Proteomes" id="UP000007304">
    <property type="component" value="Unassembled WGS sequence"/>
</dbReference>
<feature type="site" description="Electron transfer via tryptophanyl radical" evidence="6">
    <location>
        <position position="387"/>
    </location>
</feature>
<dbReference type="GeneID" id="20310155"/>
<feature type="binding site" evidence="5">
    <location>
        <begin position="303"/>
        <end position="307"/>
    </location>
    <ligand>
        <name>FAD</name>
        <dbReference type="ChEBI" id="CHEBI:57692"/>
    </ligand>
</feature>
<keyword evidence="11" id="KW-1185">Reference proteome</keyword>
<dbReference type="InterPro" id="IPR005101">
    <property type="entry name" value="Cryptochr/Photolyase_FAD-bd"/>
</dbReference>
<evidence type="ECO:0000256" key="5">
    <source>
        <dbReference type="PIRSR" id="PIRSR602081-1"/>
    </source>
</evidence>
<feature type="compositionally biased region" description="Gly residues" evidence="8">
    <location>
        <begin position="554"/>
        <end position="574"/>
    </location>
</feature>
<feature type="region of interest" description="Disordered" evidence="8">
    <location>
        <begin position="553"/>
        <end position="669"/>
    </location>
</feature>
<organism evidence="10 11">
    <name type="scientific">Exophiala dermatitidis (strain ATCC 34100 / CBS 525.76 / NIH/UT8656)</name>
    <name type="common">Black yeast</name>
    <name type="synonym">Wangiella dermatitidis</name>
    <dbReference type="NCBI Taxonomy" id="858893"/>
    <lineage>
        <taxon>Eukaryota</taxon>
        <taxon>Fungi</taxon>
        <taxon>Dikarya</taxon>
        <taxon>Ascomycota</taxon>
        <taxon>Pezizomycotina</taxon>
        <taxon>Eurotiomycetes</taxon>
        <taxon>Chaetothyriomycetidae</taxon>
        <taxon>Chaetothyriales</taxon>
        <taxon>Herpotrichiellaceae</taxon>
        <taxon>Exophiala</taxon>
    </lineage>
</organism>
<dbReference type="NCBIfam" id="TIGR02765">
    <property type="entry name" value="crypto_DASH"/>
    <property type="match status" value="1"/>
</dbReference>
<feature type="binding site" evidence="5">
    <location>
        <position position="290"/>
    </location>
    <ligand>
        <name>FAD</name>
        <dbReference type="ChEBI" id="CHEBI:57692"/>
    </ligand>
</feature>
<accession>H6BY47</accession>
<dbReference type="RefSeq" id="XP_009157944.1">
    <property type="nucleotide sequence ID" value="XM_009159696.1"/>
</dbReference>
<evidence type="ECO:0000256" key="1">
    <source>
        <dbReference type="ARBA" id="ARBA00005862"/>
    </source>
</evidence>
<dbReference type="GO" id="GO:0003904">
    <property type="term" value="F:deoxyribodipyrimidine photo-lyase activity"/>
    <property type="evidence" value="ECO:0007669"/>
    <property type="project" value="TreeGrafter"/>
</dbReference>
<dbReference type="HOGENOM" id="CLU_010348_6_1_1"/>
<feature type="compositionally biased region" description="Basic and acidic residues" evidence="8">
    <location>
        <begin position="578"/>
        <end position="594"/>
    </location>
</feature>
<dbReference type="Gene3D" id="1.10.579.10">
    <property type="entry name" value="DNA Cyclobutane Dipyrimidine Photolyase, subunit A, domain 3"/>
    <property type="match status" value="1"/>
</dbReference>
<keyword evidence="10" id="KW-0456">Lyase</keyword>
<dbReference type="Gene3D" id="3.40.50.620">
    <property type="entry name" value="HUPs"/>
    <property type="match status" value="1"/>
</dbReference>
<comment type="function">
    <text evidence="7">May have a photoreceptor function.</text>
</comment>
<dbReference type="InterPro" id="IPR002081">
    <property type="entry name" value="Cryptochrome/DNA_photolyase_1"/>
</dbReference>
<comment type="cofactor">
    <cofactor evidence="5 7">
        <name>FAD</name>
        <dbReference type="ChEBI" id="CHEBI:57692"/>
    </cofactor>
    <text evidence="5 7">Binds 1 FAD per subunit.</text>
</comment>
<dbReference type="SUPFAM" id="SSF52425">
    <property type="entry name" value="Cryptochrome/photolyase, N-terminal domain"/>
    <property type="match status" value="1"/>
</dbReference>
<dbReference type="GO" id="GO:0071949">
    <property type="term" value="F:FAD binding"/>
    <property type="evidence" value="ECO:0007669"/>
    <property type="project" value="TreeGrafter"/>
</dbReference>
<feature type="binding site" evidence="5">
    <location>
        <begin position="459"/>
        <end position="461"/>
    </location>
    <ligand>
        <name>FAD</name>
        <dbReference type="ChEBI" id="CHEBI:57692"/>
    </ligand>
</feature>
<reference evidence="10" key="1">
    <citation type="submission" date="2011-07" db="EMBL/GenBank/DDBJ databases">
        <title>The Genome Sequence of Exophiala (Wangiella) dermatitidis NIH/UT8656.</title>
        <authorList>
            <consortium name="The Broad Institute Genome Sequencing Platform"/>
            <person name="Cuomo C."/>
            <person name="Wang Z."/>
            <person name="Hunicke-Smith S."/>
            <person name="Szanislo P.J."/>
            <person name="Earl A."/>
            <person name="Young S.K."/>
            <person name="Zeng Q."/>
            <person name="Gargeya S."/>
            <person name="Fitzgerald M."/>
            <person name="Haas B."/>
            <person name="Abouelleil A."/>
            <person name="Alvarado L."/>
            <person name="Arachchi H.M."/>
            <person name="Berlin A."/>
            <person name="Brown A."/>
            <person name="Chapman S.B."/>
            <person name="Chen Z."/>
            <person name="Dunbar C."/>
            <person name="Freedman E."/>
            <person name="Gearin G."/>
            <person name="Gellesch M."/>
            <person name="Goldberg J."/>
            <person name="Griggs A."/>
            <person name="Gujja S."/>
            <person name="Heiman D."/>
            <person name="Howarth C."/>
            <person name="Larson L."/>
            <person name="Lui A."/>
            <person name="MacDonald P.J.P."/>
            <person name="Montmayeur A."/>
            <person name="Murphy C."/>
            <person name="Neiman D."/>
            <person name="Pearson M."/>
            <person name="Priest M."/>
            <person name="Roberts A."/>
            <person name="Saif S."/>
            <person name="Shea T."/>
            <person name="Shenoy N."/>
            <person name="Sisk P."/>
            <person name="Stolte C."/>
            <person name="Sykes S."/>
            <person name="Wortman J."/>
            <person name="Nusbaum C."/>
            <person name="Birren B."/>
        </authorList>
    </citation>
    <scope>NUCLEOTIDE SEQUENCE</scope>
    <source>
        <strain evidence="10">NIH/UT8656</strain>
    </source>
</reference>
<dbReference type="Pfam" id="PF00875">
    <property type="entry name" value="DNA_photolyase"/>
    <property type="match status" value="1"/>
</dbReference>
<dbReference type="InterPro" id="IPR006050">
    <property type="entry name" value="DNA_photolyase_N"/>
</dbReference>
<dbReference type="InterPro" id="IPR036134">
    <property type="entry name" value="Crypto/Photolyase_FAD-like_sf"/>
</dbReference>
<dbReference type="OrthoDB" id="435881at2759"/>
<dbReference type="STRING" id="858893.H6BY47"/>
<dbReference type="PANTHER" id="PTHR11455:SF22">
    <property type="entry name" value="CRYPTOCHROME DASH"/>
    <property type="match status" value="1"/>
</dbReference>
<gene>
    <name evidence="10" type="ORF">HMPREF1120_05516</name>
</gene>
<name>H6BY47_EXODN</name>
<dbReference type="GO" id="GO:0000719">
    <property type="term" value="P:photoreactive repair"/>
    <property type="evidence" value="ECO:0007669"/>
    <property type="project" value="TreeGrafter"/>
</dbReference>
<dbReference type="InterPro" id="IPR014133">
    <property type="entry name" value="Cry_DASH"/>
</dbReference>
<dbReference type="InterPro" id="IPR036155">
    <property type="entry name" value="Crypto/Photolyase_N_sf"/>
</dbReference>
<dbReference type="EMBL" id="JH226133">
    <property type="protein sequence ID" value="EHY57483.1"/>
    <property type="molecule type" value="Genomic_DNA"/>
</dbReference>
<feature type="site" description="Electron transfer via tryptophanyl radical" evidence="6">
    <location>
        <position position="446"/>
    </location>
</feature>
<dbReference type="PROSITE" id="PS51645">
    <property type="entry name" value="PHR_CRY_ALPHA_BETA"/>
    <property type="match status" value="1"/>
</dbReference>
<dbReference type="VEuPathDB" id="FungiDB:HMPREF1120_05516"/>
<proteinExistence type="inferred from homology"/>
<evidence type="ECO:0000256" key="6">
    <source>
        <dbReference type="PIRSR" id="PIRSR602081-2"/>
    </source>
</evidence>
<dbReference type="Gene3D" id="1.25.40.80">
    <property type="match status" value="1"/>
</dbReference>
<keyword evidence="3 5" id="KW-0274">FAD</keyword>
<comment type="similarity">
    <text evidence="1 7">Belongs to the DNA photolyase class-1 family.</text>
</comment>
<evidence type="ECO:0000256" key="2">
    <source>
        <dbReference type="ARBA" id="ARBA00022630"/>
    </source>
</evidence>
<evidence type="ECO:0000313" key="10">
    <source>
        <dbReference type="EMBL" id="EHY57483.1"/>
    </source>
</evidence>
<keyword evidence="2 5" id="KW-0285">Flavoprotein</keyword>
<evidence type="ECO:0000313" key="11">
    <source>
        <dbReference type="Proteomes" id="UP000007304"/>
    </source>
</evidence>
<evidence type="ECO:0000256" key="3">
    <source>
        <dbReference type="ARBA" id="ARBA00022827"/>
    </source>
</evidence>
<dbReference type="SUPFAM" id="SSF48173">
    <property type="entry name" value="Cryptochrome/photolyase FAD-binding domain"/>
    <property type="match status" value="1"/>
</dbReference>
<dbReference type="InterPro" id="IPR014729">
    <property type="entry name" value="Rossmann-like_a/b/a_fold"/>
</dbReference>
<dbReference type="PRINTS" id="PR00147">
    <property type="entry name" value="DNAPHOTLYASE"/>
</dbReference>
<dbReference type="Pfam" id="PF03441">
    <property type="entry name" value="FAD_binding_7"/>
    <property type="match status" value="1"/>
</dbReference>
<evidence type="ECO:0000256" key="7">
    <source>
        <dbReference type="RuleBase" id="RU367151"/>
    </source>
</evidence>
<keyword evidence="4 7" id="KW-0157">Chromophore</keyword>